<dbReference type="EMBL" id="AP022574">
    <property type="protein sequence ID" value="BBX71540.1"/>
    <property type="molecule type" value="Genomic_DNA"/>
</dbReference>
<name>A0A7I7MI88_9MYCO</name>
<dbReference type="KEGG" id="mpsc:MPSYJ_50010"/>
<organism evidence="1 2">
    <name type="scientific">Mycolicibacterium psychrotolerans</name>
    <dbReference type="NCBI Taxonomy" id="216929"/>
    <lineage>
        <taxon>Bacteria</taxon>
        <taxon>Bacillati</taxon>
        <taxon>Actinomycetota</taxon>
        <taxon>Actinomycetes</taxon>
        <taxon>Mycobacteriales</taxon>
        <taxon>Mycobacteriaceae</taxon>
        <taxon>Mycolicibacterium</taxon>
    </lineage>
</organism>
<dbReference type="AlphaFoldDB" id="A0A7I7MI88"/>
<accession>A0A7I7MI88</accession>
<dbReference type="Proteomes" id="UP000466514">
    <property type="component" value="Chromosome"/>
</dbReference>
<protein>
    <submittedName>
        <fullName evidence="1">Uncharacterized protein</fullName>
    </submittedName>
</protein>
<sequence length="130" mass="13852">MEARFISDRIKLATEAIFHPRDSKPTWVSVDTAAITGLLRDAMAQNDALWGTSGNANLKADLICLDVIAARTGGTRSNAIAAEAIAEIRSEITHPVTPSGQIRTSAIFDPAIKVIDVKASHANLRKSCVA</sequence>
<evidence type="ECO:0000313" key="1">
    <source>
        <dbReference type="EMBL" id="BBX71540.1"/>
    </source>
</evidence>
<keyword evidence="2" id="KW-1185">Reference proteome</keyword>
<gene>
    <name evidence="1" type="ORF">MPSYJ_50010</name>
</gene>
<proteinExistence type="predicted"/>
<evidence type="ECO:0000313" key="2">
    <source>
        <dbReference type="Proteomes" id="UP000466514"/>
    </source>
</evidence>
<reference evidence="1 2" key="1">
    <citation type="journal article" date="2019" name="Emerg. Microbes Infect.">
        <title>Comprehensive subspecies identification of 175 nontuberculous mycobacteria species based on 7547 genomic profiles.</title>
        <authorList>
            <person name="Matsumoto Y."/>
            <person name="Kinjo T."/>
            <person name="Motooka D."/>
            <person name="Nabeya D."/>
            <person name="Jung N."/>
            <person name="Uechi K."/>
            <person name="Horii T."/>
            <person name="Iida T."/>
            <person name="Fujita J."/>
            <person name="Nakamura S."/>
        </authorList>
    </citation>
    <scope>NUCLEOTIDE SEQUENCE [LARGE SCALE GENOMIC DNA]</scope>
    <source>
        <strain evidence="1 2">JCM 13323</strain>
    </source>
</reference>